<reference evidence="2 3" key="1">
    <citation type="submission" date="2023-07" db="EMBL/GenBank/DDBJ databases">
        <title>Genomic Encyclopedia of Type Strains, Phase IV (KMG-IV): sequencing the most valuable type-strain genomes for metagenomic binning, comparative biology and taxonomic classification.</title>
        <authorList>
            <person name="Goeker M."/>
        </authorList>
    </citation>
    <scope>NUCLEOTIDE SEQUENCE [LARGE SCALE GENOMIC DNA]</scope>
    <source>
        <strain evidence="2 3">DSM 17740</strain>
    </source>
</reference>
<accession>A0ABU0CLZ4</accession>
<dbReference type="Gene3D" id="3.40.50.12780">
    <property type="entry name" value="N-terminal domain of ligase-like"/>
    <property type="match status" value="1"/>
</dbReference>
<evidence type="ECO:0000313" key="3">
    <source>
        <dbReference type="Proteomes" id="UP001232445"/>
    </source>
</evidence>
<dbReference type="InterPro" id="IPR007534">
    <property type="entry name" value="LuxE"/>
</dbReference>
<dbReference type="Pfam" id="PF04443">
    <property type="entry name" value="LuxE"/>
    <property type="match status" value="1"/>
</dbReference>
<dbReference type="Proteomes" id="UP001232445">
    <property type="component" value="Unassembled WGS sequence"/>
</dbReference>
<gene>
    <name evidence="2" type="ORF">J2S00_000203</name>
</gene>
<name>A0ABU0CLZ4_9BACI</name>
<evidence type="ECO:0000259" key="1">
    <source>
        <dbReference type="Pfam" id="PF04443"/>
    </source>
</evidence>
<keyword evidence="3" id="KW-1185">Reference proteome</keyword>
<dbReference type="GO" id="GO:0016874">
    <property type="term" value="F:ligase activity"/>
    <property type="evidence" value="ECO:0007669"/>
    <property type="project" value="UniProtKB-KW"/>
</dbReference>
<comment type="caution">
    <text evidence="2">The sequence shown here is derived from an EMBL/GenBank/DDBJ whole genome shotgun (WGS) entry which is preliminary data.</text>
</comment>
<proteinExistence type="predicted"/>
<dbReference type="InterPro" id="IPR042099">
    <property type="entry name" value="ANL_N_sf"/>
</dbReference>
<dbReference type="EMBL" id="JAUSUQ010000001">
    <property type="protein sequence ID" value="MDQ0337433.1"/>
    <property type="molecule type" value="Genomic_DNA"/>
</dbReference>
<organism evidence="2 3">
    <name type="scientific">Caldalkalibacillus uzonensis</name>
    <dbReference type="NCBI Taxonomy" id="353224"/>
    <lineage>
        <taxon>Bacteria</taxon>
        <taxon>Bacillati</taxon>
        <taxon>Bacillota</taxon>
        <taxon>Bacilli</taxon>
        <taxon>Bacillales</taxon>
        <taxon>Bacillaceae</taxon>
        <taxon>Caldalkalibacillus</taxon>
    </lineage>
</organism>
<dbReference type="SUPFAM" id="SSF56801">
    <property type="entry name" value="Acetyl-CoA synthetase-like"/>
    <property type="match status" value="1"/>
</dbReference>
<dbReference type="RefSeq" id="WP_307334563.1">
    <property type="nucleotide sequence ID" value="NZ_JAUSUQ010000001.1"/>
</dbReference>
<evidence type="ECO:0000313" key="2">
    <source>
        <dbReference type="EMBL" id="MDQ0337433.1"/>
    </source>
</evidence>
<feature type="domain" description="Acyl-protein synthetase LuxE" evidence="1">
    <location>
        <begin position="15"/>
        <end position="368"/>
    </location>
</feature>
<sequence>MNEAYSSIKEKVRDFILQDQASEEEFNQLALSLFAFQYEHNQAFRKFCRKRRVSPVSVKHFTEIPAVPINAFKEAILSACPIEEAEAIFMTSGTTNPAKKGKHYHRDLDIYDLSMQRYFKPNILPDREQIKMAILFPPEEDMPNSSLAHYLRLALDMFGTEDSRYVVQSNHFDLDLLIDMLRASEQKDEPVLVIGATFSFIHFLDHCKQEGLTFKLPQGSRVMDTGGAKGRSREILPHQFKQEMSILFSIPEAYCVNMYGMTELSSQFYDQNLYHAVNADHTANQTESVNNVKVPPHWVRTLVIDPVTYKPKPCGEQGIIVHYDLANLNSVLAIMTEDMGRSTLNGFELLGRATGAEAKGCSLAVEEFLASRQM</sequence>
<protein>
    <submittedName>
        <fullName evidence="2">Acyl-CoA synthetase (AMP-forming)/AMP-acid ligase II</fullName>
    </submittedName>
</protein>
<keyword evidence="2" id="KW-0436">Ligase</keyword>